<organism evidence="2 3">
    <name type="scientific">Neosartorya fischeri (strain ATCC 1020 / DSM 3700 / CBS 544.65 / FGSC A1164 / JCM 1740 / NRRL 181 / WB 181)</name>
    <name type="common">Aspergillus fischerianus</name>
    <dbReference type="NCBI Taxonomy" id="331117"/>
    <lineage>
        <taxon>Eukaryota</taxon>
        <taxon>Fungi</taxon>
        <taxon>Dikarya</taxon>
        <taxon>Ascomycota</taxon>
        <taxon>Pezizomycotina</taxon>
        <taxon>Eurotiomycetes</taxon>
        <taxon>Eurotiomycetidae</taxon>
        <taxon>Eurotiales</taxon>
        <taxon>Aspergillaceae</taxon>
        <taxon>Aspergillus</taxon>
        <taxon>Aspergillus subgen. Fumigati</taxon>
    </lineage>
</organism>
<dbReference type="Proteomes" id="UP000006702">
    <property type="component" value="Unassembled WGS sequence"/>
</dbReference>
<dbReference type="OrthoDB" id="5377213at2759"/>
<gene>
    <name evidence="2" type="ORF">NFIA_115300</name>
</gene>
<dbReference type="GeneID" id="4589526"/>
<sequence>MDPISRAATIQAARQAFEEKEAAKARKLEEQQLRAEEKQMRRKGKQDWRTSFTIANKQGPKNGLSEKSIATEELDSPTDVPQRKSNPGSWRSESKTTWMLFLTWLRTRVFKIRRKFQSFG</sequence>
<dbReference type="KEGG" id="nfi:NFIA_115300"/>
<feature type="compositionally biased region" description="Basic and acidic residues" evidence="1">
    <location>
        <begin position="26"/>
        <end position="39"/>
    </location>
</feature>
<keyword evidence="3" id="KW-1185">Reference proteome</keyword>
<feature type="compositionally biased region" description="Polar residues" evidence="1">
    <location>
        <begin position="83"/>
        <end position="92"/>
    </location>
</feature>
<dbReference type="EMBL" id="DS027692">
    <property type="protein sequence ID" value="EAW20993.1"/>
    <property type="molecule type" value="Genomic_DNA"/>
</dbReference>
<dbReference type="OMA" id="NKQGPKN"/>
<dbReference type="HOGENOM" id="CLU_2050259_0_0_1"/>
<dbReference type="RefSeq" id="XP_001262890.1">
    <property type="nucleotide sequence ID" value="XM_001262889.1"/>
</dbReference>
<reference evidence="3" key="1">
    <citation type="journal article" date="2008" name="PLoS Genet.">
        <title>Genomic islands in the pathogenic filamentous fungus Aspergillus fumigatus.</title>
        <authorList>
            <person name="Fedorova N.D."/>
            <person name="Khaldi N."/>
            <person name="Joardar V.S."/>
            <person name="Maiti R."/>
            <person name="Amedeo P."/>
            <person name="Anderson M.J."/>
            <person name="Crabtree J."/>
            <person name="Silva J.C."/>
            <person name="Badger J.H."/>
            <person name="Albarraq A."/>
            <person name="Angiuoli S."/>
            <person name="Bussey H."/>
            <person name="Bowyer P."/>
            <person name="Cotty P.J."/>
            <person name="Dyer P.S."/>
            <person name="Egan A."/>
            <person name="Galens K."/>
            <person name="Fraser-Liggett C.M."/>
            <person name="Haas B.J."/>
            <person name="Inman J.M."/>
            <person name="Kent R."/>
            <person name="Lemieux S."/>
            <person name="Malavazi I."/>
            <person name="Orvis J."/>
            <person name="Roemer T."/>
            <person name="Ronning C.M."/>
            <person name="Sundaram J.P."/>
            <person name="Sutton G."/>
            <person name="Turner G."/>
            <person name="Venter J.C."/>
            <person name="White O.R."/>
            <person name="Whitty B.R."/>
            <person name="Youngman P."/>
            <person name="Wolfe K.H."/>
            <person name="Goldman G.H."/>
            <person name="Wortman J.R."/>
            <person name="Jiang B."/>
            <person name="Denning D.W."/>
            <person name="Nierman W.C."/>
        </authorList>
    </citation>
    <scope>NUCLEOTIDE SEQUENCE [LARGE SCALE GENOMIC DNA]</scope>
    <source>
        <strain evidence="3">ATCC 1020 / DSM 3700 / CBS 544.65 / FGSC A1164 / JCM 1740 / NRRL 181 / WB 181</strain>
    </source>
</reference>
<name>A1D9D2_NEOFI</name>
<feature type="region of interest" description="Disordered" evidence="1">
    <location>
        <begin position="26"/>
        <end position="92"/>
    </location>
</feature>
<protein>
    <submittedName>
        <fullName evidence="2">Uncharacterized protein</fullName>
    </submittedName>
</protein>
<dbReference type="AlphaFoldDB" id="A1D9D2"/>
<evidence type="ECO:0000313" key="3">
    <source>
        <dbReference type="Proteomes" id="UP000006702"/>
    </source>
</evidence>
<evidence type="ECO:0000256" key="1">
    <source>
        <dbReference type="SAM" id="MobiDB-lite"/>
    </source>
</evidence>
<dbReference type="VEuPathDB" id="FungiDB:NFIA_115300"/>
<dbReference type="eggNOG" id="ENOG502S6IQ">
    <property type="taxonomic scope" value="Eukaryota"/>
</dbReference>
<evidence type="ECO:0000313" key="2">
    <source>
        <dbReference type="EMBL" id="EAW20993.1"/>
    </source>
</evidence>
<accession>A1D9D2</accession>
<proteinExistence type="predicted"/>